<evidence type="ECO:0000313" key="2">
    <source>
        <dbReference type="Proteomes" id="UP000015001"/>
    </source>
</evidence>
<name>S4MYE0_9ACTN</name>
<dbReference type="AlphaFoldDB" id="S4MYE0"/>
<comment type="caution">
    <text evidence="1">The sequence shown here is derived from an EMBL/GenBank/DDBJ whole genome shotgun (WGS) entry which is preliminary data.</text>
</comment>
<reference evidence="1 2" key="1">
    <citation type="submission" date="2013-02" db="EMBL/GenBank/DDBJ databases">
        <title>Draft Genome Sequence of Streptomyces afghaniensis, Which Produces Compounds of the Julimycin B-Complex.</title>
        <authorList>
            <person name="Gruening B.A."/>
            <person name="Praeg A."/>
            <person name="Erxleben A."/>
            <person name="Guenther S."/>
            <person name="Fiedler H.-P."/>
            <person name="Goodfellow M."/>
            <person name="Mueller M."/>
        </authorList>
    </citation>
    <scope>NUCLEOTIDE SEQUENCE [LARGE SCALE GENOMIC DNA]</scope>
    <source>
        <strain evidence="1 2">772</strain>
    </source>
</reference>
<dbReference type="HOGENOM" id="CLU_2556679_0_0_11"/>
<keyword evidence="2" id="KW-1185">Reference proteome</keyword>
<gene>
    <name evidence="1" type="ORF">STAFG_3952</name>
</gene>
<sequence length="82" mass="9101">MHVALLRVPVRGPAWLRLDLSADPDRGMTRQQGIPLLIFGYATESVDQVSSPPCLDRTVCQWCVPDSGAWRRSRGWSIPGTP</sequence>
<evidence type="ECO:0000313" key="1">
    <source>
        <dbReference type="EMBL" id="EPJ38972.1"/>
    </source>
</evidence>
<dbReference type="EMBL" id="AOPY01001437">
    <property type="protein sequence ID" value="EPJ38972.1"/>
    <property type="molecule type" value="Genomic_DNA"/>
</dbReference>
<proteinExistence type="predicted"/>
<dbReference type="Proteomes" id="UP000015001">
    <property type="component" value="Unassembled WGS sequence"/>
</dbReference>
<protein>
    <submittedName>
        <fullName evidence="1">Uncharacterized protein</fullName>
    </submittedName>
</protein>
<organism evidence="1 2">
    <name type="scientific">Streptomyces afghaniensis 772</name>
    <dbReference type="NCBI Taxonomy" id="1283301"/>
    <lineage>
        <taxon>Bacteria</taxon>
        <taxon>Bacillati</taxon>
        <taxon>Actinomycetota</taxon>
        <taxon>Actinomycetes</taxon>
        <taxon>Kitasatosporales</taxon>
        <taxon>Streptomycetaceae</taxon>
        <taxon>Streptomyces</taxon>
    </lineage>
</organism>
<dbReference type="PATRIC" id="fig|1283301.3.peg.3921"/>
<accession>S4MYE0</accession>